<evidence type="ECO:0000256" key="1">
    <source>
        <dbReference type="SAM" id="Phobius"/>
    </source>
</evidence>
<dbReference type="PANTHER" id="PTHR10098">
    <property type="entry name" value="RAPSYN-RELATED"/>
    <property type="match status" value="1"/>
</dbReference>
<gene>
    <name evidence="4" type="ORF">KXJ69_02240</name>
</gene>
<evidence type="ECO:0000313" key="5">
    <source>
        <dbReference type="Proteomes" id="UP001138686"/>
    </source>
</evidence>
<dbReference type="SMART" id="SM00028">
    <property type="entry name" value="TPR"/>
    <property type="match status" value="6"/>
</dbReference>
<dbReference type="AlphaFoldDB" id="A0A9X1FLX3"/>
<proteinExistence type="predicted"/>
<organism evidence="4 5">
    <name type="scientific">Halomarinibacterium sedimenti</name>
    <dbReference type="NCBI Taxonomy" id="2857106"/>
    <lineage>
        <taxon>Bacteria</taxon>
        <taxon>Pseudomonadati</taxon>
        <taxon>Bacteroidota</taxon>
        <taxon>Flavobacteriia</taxon>
        <taxon>Flavobacteriales</taxon>
        <taxon>Flavobacteriaceae</taxon>
        <taxon>Halomarinibacterium</taxon>
    </lineage>
</organism>
<feature type="domain" description="CHAT" evidence="3">
    <location>
        <begin position="739"/>
        <end position="1038"/>
    </location>
</feature>
<dbReference type="InterPro" id="IPR024983">
    <property type="entry name" value="CHAT_dom"/>
</dbReference>
<keyword evidence="5" id="KW-1185">Reference proteome</keyword>
<sequence length="1072" mass="123009">MIGFKTYLLAFIVCFSLKPFTVFSQDNPEKGIYQIEKWIKADSIPQAQALLDTKLTHFRSTKNYDSLISYIEIVGSYALAKGDRQKAYKKAEEFVAEINKSNDPTFISLALQRLGYLHSGTGDPRKTYSIFENAYEYAKQSNDPKKADFANVKYRLGYEAQNFGDFQLAKKHYLDAAKTLDNLQSKDVEFYQQIYNALGGMMWMEAKLDSSSYYFKKSLVELEKADESDLMNALFRPALIKMNLSVLKNALGENQEAISLSQESIKGFEAYIEKSTDEFRILSAKRHRATAIENLGSYYHTIGEFKKAEALITYANAEKKKFLEPNSSGMIISRIILAQAKTAVRDFEAAKILLEEALKIIEENPGIENYWKSATLTTLATVYENLGDTEKAYKFYTEGNLAYKTTLQGKYNKDYFDELIDVSNFYATSGYPEKAMQVAEEIYYEAKKGDFKNTLQDFYHTVNLAEIAFKLDEYDKAIQYAEEALSFQLGDKNTLVIEYRKPKALYVLVAAQYAQDKSASTEKLLAMLEKVEEGLSILETRKATIKNYEDLSLFIEENNQLFELAKKIRLHLYQKTKNETYLDDVLSLHESSMYSRIRSRLNLRSDVLLSKIPEEVVTRERQLKNNLNKIVIGETTNAIDTFFEVNNSWKRFIDTLKTQYPEYYKLHYATLEESVSDIQKYIDQETTVIRYFFIEENLYALVMSASEKKLFPLGFKDVKELIQQVSSKEFDVQKIAPNLHRLYEALWKPFEGEVTTKNIVIVPDRELFNLSFEMLTPQPISSFSEMATHSLLSKYSISYQFSMLIMKPKQNVVNTYDANYVAFAPEFSDKMKQEYQMVVKDSSALDEAYLNLLPQPFSVDVIKKYSKQFNGESFLNKKASKQLFQKSAGEHKIIHIGTHAESDNISPELSRLVFAKNSDDSNLDDNYLYTYEIYNYNLSSNLAILTACETGKPGYQAGEGMISLAHAFNYAGSESILTSLWEIDEESSSKIIQSFYDYLSDGLPKDEALQKAKLDYIASAKGRTASPQYWAGLVLIGDTAPIEFKSYSTILYWILGGIFLFLLLFWFLKKKK</sequence>
<keyword evidence="1" id="KW-1133">Transmembrane helix</keyword>
<keyword evidence="1" id="KW-0472">Membrane</keyword>
<keyword evidence="2" id="KW-0732">Signal</keyword>
<feature type="transmembrane region" description="Helical" evidence="1">
    <location>
        <begin position="1050"/>
        <end position="1068"/>
    </location>
</feature>
<dbReference type="InterPro" id="IPR019734">
    <property type="entry name" value="TPR_rpt"/>
</dbReference>
<dbReference type="Proteomes" id="UP001138686">
    <property type="component" value="Unassembled WGS sequence"/>
</dbReference>
<evidence type="ECO:0000256" key="2">
    <source>
        <dbReference type="SAM" id="SignalP"/>
    </source>
</evidence>
<evidence type="ECO:0000259" key="3">
    <source>
        <dbReference type="Pfam" id="PF12770"/>
    </source>
</evidence>
<feature type="chain" id="PRO_5040920286" evidence="2">
    <location>
        <begin position="25"/>
        <end position="1072"/>
    </location>
</feature>
<accession>A0A9X1FLX3</accession>
<dbReference type="Pfam" id="PF12770">
    <property type="entry name" value="CHAT"/>
    <property type="match status" value="1"/>
</dbReference>
<comment type="caution">
    <text evidence="4">The sequence shown here is derived from an EMBL/GenBank/DDBJ whole genome shotgun (WGS) entry which is preliminary data.</text>
</comment>
<dbReference type="RefSeq" id="WP_219050842.1">
    <property type="nucleotide sequence ID" value="NZ_JAHWDP010000001.1"/>
</dbReference>
<reference evidence="4" key="1">
    <citation type="submission" date="2021-07" db="EMBL/GenBank/DDBJ databases">
        <title>Aureisphaera sp. CAU 1614 isolated from sea sediment.</title>
        <authorList>
            <person name="Kim W."/>
        </authorList>
    </citation>
    <scope>NUCLEOTIDE SEQUENCE</scope>
    <source>
        <strain evidence="4">CAU 1614</strain>
    </source>
</reference>
<dbReference type="EMBL" id="JAHWDP010000001">
    <property type="protein sequence ID" value="MBW2936906.1"/>
    <property type="molecule type" value="Genomic_DNA"/>
</dbReference>
<name>A0A9X1FLX3_9FLAO</name>
<protein>
    <submittedName>
        <fullName evidence="4">CHAT domain-containing protein</fullName>
    </submittedName>
</protein>
<evidence type="ECO:0000313" key="4">
    <source>
        <dbReference type="EMBL" id="MBW2936906.1"/>
    </source>
</evidence>
<keyword evidence="1" id="KW-0812">Transmembrane</keyword>
<dbReference type="Pfam" id="PF13181">
    <property type="entry name" value="TPR_8"/>
    <property type="match status" value="1"/>
</dbReference>
<feature type="signal peptide" evidence="2">
    <location>
        <begin position="1"/>
        <end position="24"/>
    </location>
</feature>